<evidence type="ECO:0000256" key="3">
    <source>
        <dbReference type="ARBA" id="ARBA00013368"/>
    </source>
</evidence>
<keyword evidence="8" id="KW-1185">Reference proteome</keyword>
<feature type="coiled-coil region" evidence="4">
    <location>
        <begin position="348"/>
        <end position="439"/>
    </location>
</feature>
<feature type="coiled-coil region" evidence="4">
    <location>
        <begin position="682"/>
        <end position="709"/>
    </location>
</feature>
<dbReference type="EMBL" id="JABCJJ010000010">
    <property type="protein sequence ID" value="NMR20287.1"/>
    <property type="molecule type" value="Genomic_DNA"/>
</dbReference>
<evidence type="ECO:0000256" key="5">
    <source>
        <dbReference type="SAM" id="MobiDB-lite"/>
    </source>
</evidence>
<comment type="subunit">
    <text evidence="2">Heterodimer of SbcC and SbcD.</text>
</comment>
<dbReference type="GO" id="GO:0006302">
    <property type="term" value="P:double-strand break repair"/>
    <property type="evidence" value="ECO:0007669"/>
    <property type="project" value="InterPro"/>
</dbReference>
<comment type="caution">
    <text evidence="7">The sequence shown here is derived from an EMBL/GenBank/DDBJ whole genome shotgun (WGS) entry which is preliminary data.</text>
</comment>
<gene>
    <name evidence="7" type="ORF">HIR71_08665</name>
</gene>
<dbReference type="InterPro" id="IPR038729">
    <property type="entry name" value="Rad50/SbcC_AAA"/>
</dbReference>
<feature type="compositionally biased region" description="Low complexity" evidence="5">
    <location>
        <begin position="297"/>
        <end position="310"/>
    </location>
</feature>
<sequence length="1084" mass="113479">MHLRSLTLQALGPFAGRHTIDFEQLGASGLFLLEGPTGAGKSTIIDAIVFALYGKVASAEASDDRLRSGYADDATETFVELVFETGSGVYRVWRSPERLRAKKRGTGTTKQQAGVKLWRLGAADGADGELLSTRLDEAGAEIQRAIGLDRSQFVQTIVLPQGEFASFLRADPERRRGLLQKVFGTEVYERVQERLAAMRVEAQRAVADARSGVAAATAHFVGAAGIRSAPPAPLPALLSALPPAPLPALPVPAVSDPDVSGVARAQDRGGSDTSAGAAGHPDVSDPARAGGRATPDGSAEGGASPRSAPAAALVGADELRELGESADPALLPAVHAHVAALSAVAAARARAEEAARAVVDEARRALDEARTLADSLARRDALRAERARLAEQAASHTDDVRRRDRARRAAVVRPALQAAEAAESAAQASRERLDAARTQVAPDFAHLDRRGLTDARDELAGQVATLRRLQEVESGMPSRRMRLASAETTLEDSLAEQAILADDAAVRPSVRVDLLSAIAAAREVTAELPLRRQRRETTRAARDAAQAADDLSIELGEAAAAAAAALAAAGEAIAGEAYLRTRRLAGMAGELAASMAEGEPCPVCGSVEHPHPAALAADHASAEQVEAAGRTRQAAEHASAQASSHVATLTERLTRLREQAGPRSVHELDREIDELGTLVQMASSAERELVVLQERLENHDLETDELRLRAQALATSVATARVTIETLSASITADQEEIDAARADAPTVAARVAQLDAQVRACSALAEALEVVDRAEHDLTTRAAELATALADHGFADSDDARAAHLPERELARLEESIGAHAAAVARVELGLADPALVDLDDDVAVDLPGAQARFTEAEAVASTAGREAALAASAASSAVGAMGAVEAALEAHAAARDRAAPVTRMADLAAASGGDNTKRLTLATYVLVKRFEDVVAAANDRLLAMSDGRFELVRSDEREDVRTRRTGLSMRVIDHRLDAERDPRTLSGGETFYVSLCLALGMADVVTAEAGGIELGTLFVDEGFGSLDPDTLEAVLAELGKLRAGGRVVGVVSHVEALKQAIAERIEVRRLADGSSTLRVVAG</sequence>
<dbReference type="PANTHER" id="PTHR32114:SF2">
    <property type="entry name" value="ABC TRANSPORTER ABCH.3"/>
    <property type="match status" value="1"/>
</dbReference>
<dbReference type="InterPro" id="IPR027417">
    <property type="entry name" value="P-loop_NTPase"/>
</dbReference>
<dbReference type="RefSeq" id="WP_169324656.1">
    <property type="nucleotide sequence ID" value="NZ_JABCJJ010000010.1"/>
</dbReference>
<evidence type="ECO:0000259" key="6">
    <source>
        <dbReference type="Pfam" id="PF13476"/>
    </source>
</evidence>
<name>A0A7Y0M0N6_CELFI</name>
<keyword evidence="4" id="KW-0175">Coiled coil</keyword>
<dbReference type="Gene3D" id="3.40.50.300">
    <property type="entry name" value="P-loop containing nucleotide triphosphate hydrolases"/>
    <property type="match status" value="2"/>
</dbReference>
<evidence type="ECO:0000256" key="1">
    <source>
        <dbReference type="ARBA" id="ARBA00006930"/>
    </source>
</evidence>
<protein>
    <recommendedName>
        <fullName evidence="3">Nuclease SbcCD subunit C</fullName>
    </recommendedName>
</protein>
<accession>A0A7Y0M0N6</accession>
<reference evidence="7 8" key="1">
    <citation type="submission" date="2020-04" db="EMBL/GenBank/DDBJ databases">
        <title>Sequencing and Assembly of C. fimi.</title>
        <authorList>
            <person name="Ramsey A.R."/>
        </authorList>
    </citation>
    <scope>NUCLEOTIDE SEQUENCE [LARGE SCALE GENOMIC DNA]</scope>
    <source>
        <strain evidence="7 8">SB</strain>
    </source>
</reference>
<proteinExistence type="inferred from homology"/>
<feature type="domain" description="Rad50/SbcC-type AAA" evidence="6">
    <location>
        <begin position="5"/>
        <end position="186"/>
    </location>
</feature>
<evidence type="ECO:0000256" key="4">
    <source>
        <dbReference type="SAM" id="Coils"/>
    </source>
</evidence>
<dbReference type="Pfam" id="PF13558">
    <property type="entry name" value="SbcC_Walker_B"/>
    <property type="match status" value="1"/>
</dbReference>
<evidence type="ECO:0000313" key="7">
    <source>
        <dbReference type="EMBL" id="NMR20287.1"/>
    </source>
</evidence>
<dbReference type="Proteomes" id="UP000562124">
    <property type="component" value="Unassembled WGS sequence"/>
</dbReference>
<dbReference type="SUPFAM" id="SSF52540">
    <property type="entry name" value="P-loop containing nucleoside triphosphate hydrolases"/>
    <property type="match status" value="1"/>
</dbReference>
<dbReference type="GO" id="GO:0016887">
    <property type="term" value="F:ATP hydrolysis activity"/>
    <property type="evidence" value="ECO:0007669"/>
    <property type="project" value="InterPro"/>
</dbReference>
<organism evidence="7 8">
    <name type="scientific">Cellulomonas fimi</name>
    <dbReference type="NCBI Taxonomy" id="1708"/>
    <lineage>
        <taxon>Bacteria</taxon>
        <taxon>Bacillati</taxon>
        <taxon>Actinomycetota</taxon>
        <taxon>Actinomycetes</taxon>
        <taxon>Micrococcales</taxon>
        <taxon>Cellulomonadaceae</taxon>
        <taxon>Cellulomonas</taxon>
    </lineage>
</organism>
<comment type="similarity">
    <text evidence="1">Belongs to the SMC family. SbcC subfamily.</text>
</comment>
<dbReference type="PANTHER" id="PTHR32114">
    <property type="entry name" value="ABC TRANSPORTER ABCH.3"/>
    <property type="match status" value="1"/>
</dbReference>
<dbReference type="Pfam" id="PF13476">
    <property type="entry name" value="AAA_23"/>
    <property type="match status" value="1"/>
</dbReference>
<evidence type="ECO:0000256" key="2">
    <source>
        <dbReference type="ARBA" id="ARBA00011322"/>
    </source>
</evidence>
<evidence type="ECO:0000313" key="8">
    <source>
        <dbReference type="Proteomes" id="UP000562124"/>
    </source>
</evidence>
<feature type="region of interest" description="Disordered" evidence="5">
    <location>
        <begin position="257"/>
        <end position="310"/>
    </location>
</feature>
<dbReference type="AlphaFoldDB" id="A0A7Y0M0N6"/>